<dbReference type="VEuPathDB" id="FungiDB:MYCTH_2306068"/>
<evidence type="ECO:0000313" key="4">
    <source>
        <dbReference type="EMBL" id="AEO58612.1"/>
    </source>
</evidence>
<dbReference type="eggNOG" id="ENOG502SVD7">
    <property type="taxonomic scope" value="Eukaryota"/>
</dbReference>
<protein>
    <recommendedName>
        <fullName evidence="6">Mid2 domain-containing protein</fullName>
    </recommendedName>
</protein>
<proteinExistence type="predicted"/>
<evidence type="ECO:0000256" key="3">
    <source>
        <dbReference type="SAM" id="SignalP"/>
    </source>
</evidence>
<feature type="compositionally biased region" description="Low complexity" evidence="1">
    <location>
        <begin position="156"/>
        <end position="183"/>
    </location>
</feature>
<dbReference type="STRING" id="573729.G2QGQ0"/>
<feature type="transmembrane region" description="Helical" evidence="2">
    <location>
        <begin position="251"/>
        <end position="272"/>
    </location>
</feature>
<evidence type="ECO:0000256" key="2">
    <source>
        <dbReference type="SAM" id="Phobius"/>
    </source>
</evidence>
<evidence type="ECO:0008006" key="6">
    <source>
        <dbReference type="Google" id="ProtNLM"/>
    </source>
</evidence>
<name>G2QGQ0_THET4</name>
<organism evidence="4 5">
    <name type="scientific">Thermothelomyces thermophilus (strain ATCC 42464 / BCRC 31852 / DSM 1799)</name>
    <name type="common">Sporotrichum thermophile</name>
    <dbReference type="NCBI Taxonomy" id="573729"/>
    <lineage>
        <taxon>Eukaryota</taxon>
        <taxon>Fungi</taxon>
        <taxon>Dikarya</taxon>
        <taxon>Ascomycota</taxon>
        <taxon>Pezizomycotina</taxon>
        <taxon>Sordariomycetes</taxon>
        <taxon>Sordariomycetidae</taxon>
        <taxon>Sordariales</taxon>
        <taxon>Chaetomiaceae</taxon>
        <taxon>Thermothelomyces</taxon>
    </lineage>
</organism>
<feature type="chain" id="PRO_5003435596" description="Mid2 domain-containing protein" evidence="3">
    <location>
        <begin position="21"/>
        <end position="397"/>
    </location>
</feature>
<feature type="region of interest" description="Disordered" evidence="1">
    <location>
        <begin position="142"/>
        <end position="243"/>
    </location>
</feature>
<keyword evidence="3" id="KW-0732">Signal</keyword>
<gene>
    <name evidence="4" type="ORF">MYCTH_2306068</name>
</gene>
<evidence type="ECO:0000256" key="1">
    <source>
        <dbReference type="SAM" id="MobiDB-lite"/>
    </source>
</evidence>
<dbReference type="OMA" id="WASPECA"/>
<dbReference type="AlphaFoldDB" id="G2QGQ0"/>
<feature type="compositionally biased region" description="Polar residues" evidence="1">
    <location>
        <begin position="184"/>
        <end position="193"/>
    </location>
</feature>
<keyword evidence="2" id="KW-0812">Transmembrane</keyword>
<keyword evidence="2" id="KW-0472">Membrane</keyword>
<dbReference type="OrthoDB" id="5215637at2759"/>
<dbReference type="HOGENOM" id="CLU_055859_1_0_1"/>
<dbReference type="KEGG" id="mtm:MYCTH_2306068"/>
<dbReference type="EMBL" id="CP003005">
    <property type="protein sequence ID" value="AEO58612.1"/>
    <property type="molecule type" value="Genomic_DNA"/>
</dbReference>
<feature type="signal peptide" evidence="3">
    <location>
        <begin position="1"/>
        <end position="20"/>
    </location>
</feature>
<dbReference type="GeneID" id="11510207"/>
<sequence length="397" mass="40441">MLEYYYILLWAPLYAALVGADTDPLLIDCYRWDGGVTANNTKCPNSNACCGPTATCLSNRLCHNVGDGPDLFVRGPCAVKGWDPDCAQICKYDEQGGVFPRVTICADGSLCCNNDPQCCQDGKGVFLDEAGNIASARATAATTSYPPLGGGPSRYTLTPSASTTTTPTARSGSSTSNSNNPSSMRASSFTSEPGETAAAIASSASSTATRTTAIDQPPSGVLGSSSNSGSISEDDDNGGGGGGGNTTGFKIGLGLGIPLSVLVTACVVYYLAARRHRSHFVSSSSGSGGGDSPASYYQHPSVPPQQQQYPGSAAHSPGPGPAYYVYGGTVKETGTGPAGQQPTVAVVPVEAQGQSAAELDAVGAGRNGAREERYYNHGVEMARGWYAPGGPGGVVKS</sequence>
<dbReference type="InParanoid" id="G2QGQ0"/>
<accession>G2QGQ0</accession>
<evidence type="ECO:0000313" key="5">
    <source>
        <dbReference type="Proteomes" id="UP000007322"/>
    </source>
</evidence>
<feature type="region of interest" description="Disordered" evidence="1">
    <location>
        <begin position="280"/>
        <end position="317"/>
    </location>
</feature>
<reference evidence="4 5" key="1">
    <citation type="journal article" date="2011" name="Nat. Biotechnol.">
        <title>Comparative genomic analysis of the thermophilic biomass-degrading fungi Myceliophthora thermophila and Thielavia terrestris.</title>
        <authorList>
            <person name="Berka R.M."/>
            <person name="Grigoriev I.V."/>
            <person name="Otillar R."/>
            <person name="Salamov A."/>
            <person name="Grimwood J."/>
            <person name="Reid I."/>
            <person name="Ishmael N."/>
            <person name="John T."/>
            <person name="Darmond C."/>
            <person name="Moisan M.-C."/>
            <person name="Henrissat B."/>
            <person name="Coutinho P.M."/>
            <person name="Lombard V."/>
            <person name="Natvig D.O."/>
            <person name="Lindquist E."/>
            <person name="Schmutz J."/>
            <person name="Lucas S."/>
            <person name="Harris P."/>
            <person name="Powlowski J."/>
            <person name="Bellemare A."/>
            <person name="Taylor D."/>
            <person name="Butler G."/>
            <person name="de Vries R.P."/>
            <person name="Allijn I.E."/>
            <person name="van den Brink J."/>
            <person name="Ushinsky S."/>
            <person name="Storms R."/>
            <person name="Powell A.J."/>
            <person name="Paulsen I.T."/>
            <person name="Elbourne L.D.H."/>
            <person name="Baker S.E."/>
            <person name="Magnuson J."/>
            <person name="LaBoissiere S."/>
            <person name="Clutterbuck A.J."/>
            <person name="Martinez D."/>
            <person name="Wogulis M."/>
            <person name="de Leon A.L."/>
            <person name="Rey M.W."/>
            <person name="Tsang A."/>
        </authorList>
    </citation>
    <scope>NUCLEOTIDE SEQUENCE [LARGE SCALE GENOMIC DNA]</scope>
    <source>
        <strain evidence="5">ATCC 42464 / BCRC 31852 / DSM 1799</strain>
    </source>
</reference>
<dbReference type="RefSeq" id="XP_003663857.1">
    <property type="nucleotide sequence ID" value="XM_003663809.1"/>
</dbReference>
<keyword evidence="2" id="KW-1133">Transmembrane helix</keyword>
<feature type="compositionally biased region" description="Low complexity" evidence="1">
    <location>
        <begin position="196"/>
        <end position="231"/>
    </location>
</feature>
<keyword evidence="5" id="KW-1185">Reference proteome</keyword>
<dbReference type="Proteomes" id="UP000007322">
    <property type="component" value="Chromosome 4"/>
</dbReference>